<dbReference type="InterPro" id="IPR050330">
    <property type="entry name" value="Bact_OuterMem_StrucFunc"/>
</dbReference>
<comment type="similarity">
    <text evidence="2">Belongs to the MotB family.</text>
</comment>
<dbReference type="Proteomes" id="UP001597391">
    <property type="component" value="Unassembled WGS sequence"/>
</dbReference>
<evidence type="ECO:0000256" key="5">
    <source>
        <dbReference type="ARBA" id="ARBA00022989"/>
    </source>
</evidence>
<organism evidence="10 11">
    <name type="scientific">Populibacterium corticicola</name>
    <dbReference type="NCBI Taxonomy" id="1812826"/>
    <lineage>
        <taxon>Bacteria</taxon>
        <taxon>Bacillati</taxon>
        <taxon>Actinomycetota</taxon>
        <taxon>Actinomycetes</taxon>
        <taxon>Micrococcales</taxon>
        <taxon>Jonesiaceae</taxon>
        <taxon>Populibacterium</taxon>
    </lineage>
</organism>
<dbReference type="RefSeq" id="WP_377467929.1">
    <property type="nucleotide sequence ID" value="NZ_JBHUOP010000008.1"/>
</dbReference>
<dbReference type="InterPro" id="IPR025713">
    <property type="entry name" value="MotB-like_N_dom"/>
</dbReference>
<evidence type="ECO:0000256" key="3">
    <source>
        <dbReference type="ARBA" id="ARBA00022475"/>
    </source>
</evidence>
<evidence type="ECO:0000259" key="9">
    <source>
        <dbReference type="PROSITE" id="PS51123"/>
    </source>
</evidence>
<keyword evidence="11" id="KW-1185">Reference proteome</keyword>
<keyword evidence="5 8" id="KW-1133">Transmembrane helix</keyword>
<keyword evidence="4 8" id="KW-0812">Transmembrane</keyword>
<keyword evidence="10" id="KW-0969">Cilium</keyword>
<comment type="caution">
    <text evidence="10">The sequence shown here is derived from an EMBL/GenBank/DDBJ whole genome shotgun (WGS) entry which is preliminary data.</text>
</comment>
<evidence type="ECO:0000256" key="4">
    <source>
        <dbReference type="ARBA" id="ARBA00022692"/>
    </source>
</evidence>
<keyword evidence="6 7" id="KW-0472">Membrane</keyword>
<evidence type="ECO:0000313" key="11">
    <source>
        <dbReference type="Proteomes" id="UP001597391"/>
    </source>
</evidence>
<evidence type="ECO:0000256" key="8">
    <source>
        <dbReference type="SAM" id="Phobius"/>
    </source>
</evidence>
<dbReference type="EMBL" id="JBHUOP010000008">
    <property type="protein sequence ID" value="MFD2841672.1"/>
    <property type="molecule type" value="Genomic_DNA"/>
</dbReference>
<reference evidence="11" key="1">
    <citation type="journal article" date="2019" name="Int. J. Syst. Evol. Microbiol.">
        <title>The Global Catalogue of Microorganisms (GCM) 10K type strain sequencing project: providing services to taxonomists for standard genome sequencing and annotation.</title>
        <authorList>
            <consortium name="The Broad Institute Genomics Platform"/>
            <consortium name="The Broad Institute Genome Sequencing Center for Infectious Disease"/>
            <person name="Wu L."/>
            <person name="Ma J."/>
        </authorList>
    </citation>
    <scope>NUCLEOTIDE SEQUENCE [LARGE SCALE GENOMIC DNA]</scope>
    <source>
        <strain evidence="11">KCTC 33576</strain>
    </source>
</reference>
<proteinExistence type="inferred from homology"/>
<evidence type="ECO:0000256" key="1">
    <source>
        <dbReference type="ARBA" id="ARBA00004162"/>
    </source>
</evidence>
<dbReference type="InterPro" id="IPR006665">
    <property type="entry name" value="OmpA-like"/>
</dbReference>
<accession>A0ABW5XHS1</accession>
<dbReference type="Gene3D" id="3.30.1330.60">
    <property type="entry name" value="OmpA-like domain"/>
    <property type="match status" value="1"/>
</dbReference>
<sequence length="316" mass="34314">MSKRKKKKGGESEGHANHERWLVSYADMLTVLVGLFIVLYAMSQVDQAKFDALAQSLSVGFGGSHTSVLDSGSTILVENGAVVPLIGPTDATEIAQVLRDDSDKLHDGTSDVQADDSIEPKDLEAARREYRSLSGLAQKLDDSLAKKGLDGLVSYKIDERGLVVGLISNELFFVADTAELTSDSRAVIDALTPTLKKIDNELSIDGHANSLPSTQYRSNWELSSDRATQVLRRFVERGKLDPVRIKAVGYGDARPLLPNDTAEGLRANRRVDIVVMSSEPERVRELIPRIIEEHMASLANDSVGDNSDAPASGTKD</sequence>
<feature type="domain" description="OmpA-like" evidence="9">
    <location>
        <begin position="160"/>
        <end position="279"/>
    </location>
</feature>
<dbReference type="Pfam" id="PF13677">
    <property type="entry name" value="MotB_plug"/>
    <property type="match status" value="1"/>
</dbReference>
<keyword evidence="10" id="KW-0966">Cell projection</keyword>
<gene>
    <name evidence="10" type="ORF">ACFSYH_13985</name>
</gene>
<feature type="transmembrane region" description="Helical" evidence="8">
    <location>
        <begin position="21"/>
        <end position="42"/>
    </location>
</feature>
<dbReference type="PANTHER" id="PTHR30329:SF21">
    <property type="entry name" value="LIPOPROTEIN YIAD-RELATED"/>
    <property type="match status" value="1"/>
</dbReference>
<dbReference type="InterPro" id="IPR036737">
    <property type="entry name" value="OmpA-like_sf"/>
</dbReference>
<evidence type="ECO:0000256" key="6">
    <source>
        <dbReference type="ARBA" id="ARBA00023136"/>
    </source>
</evidence>
<evidence type="ECO:0000256" key="2">
    <source>
        <dbReference type="ARBA" id="ARBA00008914"/>
    </source>
</evidence>
<protein>
    <submittedName>
        <fullName evidence="10">Flagellar motor protein MotB</fullName>
    </submittedName>
</protein>
<evidence type="ECO:0000313" key="10">
    <source>
        <dbReference type="EMBL" id="MFD2841672.1"/>
    </source>
</evidence>
<dbReference type="PROSITE" id="PS51123">
    <property type="entry name" value="OMPA_2"/>
    <property type="match status" value="1"/>
</dbReference>
<dbReference type="PANTHER" id="PTHR30329">
    <property type="entry name" value="STATOR ELEMENT OF FLAGELLAR MOTOR COMPLEX"/>
    <property type="match status" value="1"/>
</dbReference>
<dbReference type="SUPFAM" id="SSF103088">
    <property type="entry name" value="OmpA-like"/>
    <property type="match status" value="1"/>
</dbReference>
<dbReference type="CDD" id="cd07185">
    <property type="entry name" value="OmpA_C-like"/>
    <property type="match status" value="1"/>
</dbReference>
<keyword evidence="10" id="KW-0282">Flagellum</keyword>
<name>A0ABW5XHS1_9MICO</name>
<evidence type="ECO:0000256" key="7">
    <source>
        <dbReference type="PROSITE-ProRule" id="PRU00473"/>
    </source>
</evidence>
<comment type="subcellular location">
    <subcellularLocation>
        <location evidence="1">Cell membrane</location>
        <topology evidence="1">Single-pass membrane protein</topology>
    </subcellularLocation>
</comment>
<keyword evidence="3" id="KW-1003">Cell membrane</keyword>
<dbReference type="Pfam" id="PF00691">
    <property type="entry name" value="OmpA"/>
    <property type="match status" value="1"/>
</dbReference>